<evidence type="ECO:0000256" key="4">
    <source>
        <dbReference type="ARBA" id="ARBA00023125"/>
    </source>
</evidence>
<dbReference type="EMBL" id="LGIA01000190">
    <property type="protein sequence ID" value="KOH43406.1"/>
    <property type="molecule type" value="Genomic_DNA"/>
</dbReference>
<evidence type="ECO:0000256" key="7">
    <source>
        <dbReference type="SAM" id="Phobius"/>
    </source>
</evidence>
<dbReference type="InterPro" id="IPR039420">
    <property type="entry name" value="WalR-like"/>
</dbReference>
<dbReference type="GO" id="GO:0000976">
    <property type="term" value="F:transcription cis-regulatory region binding"/>
    <property type="evidence" value="ECO:0007669"/>
    <property type="project" value="TreeGrafter"/>
</dbReference>
<keyword evidence="2" id="KW-0902">Two-component regulatory system</keyword>
<dbReference type="GO" id="GO:0006355">
    <property type="term" value="P:regulation of DNA-templated transcription"/>
    <property type="evidence" value="ECO:0007669"/>
    <property type="project" value="TreeGrafter"/>
</dbReference>
<keyword evidence="7" id="KW-0472">Membrane</keyword>
<keyword evidence="1 6" id="KW-0597">Phosphoprotein</keyword>
<evidence type="ECO:0000313" key="9">
    <source>
        <dbReference type="EMBL" id="KOH43406.1"/>
    </source>
</evidence>
<proteinExistence type="predicted"/>
<dbReference type="PROSITE" id="PS50110">
    <property type="entry name" value="RESPONSE_REGULATORY"/>
    <property type="match status" value="1"/>
</dbReference>
<keyword evidence="7" id="KW-1133">Transmembrane helix</keyword>
<comment type="caution">
    <text evidence="9">The sequence shown here is derived from an EMBL/GenBank/DDBJ whole genome shotgun (WGS) entry which is preliminary data.</text>
</comment>
<name>A0A0L8V4P0_9BACT</name>
<evidence type="ECO:0000256" key="3">
    <source>
        <dbReference type="ARBA" id="ARBA00023015"/>
    </source>
</evidence>
<evidence type="ECO:0000259" key="8">
    <source>
        <dbReference type="PROSITE" id="PS50110"/>
    </source>
</evidence>
<dbReference type="Gene3D" id="3.40.50.2300">
    <property type="match status" value="1"/>
</dbReference>
<keyword evidence="5" id="KW-0804">Transcription</keyword>
<evidence type="ECO:0000256" key="5">
    <source>
        <dbReference type="ARBA" id="ARBA00023163"/>
    </source>
</evidence>
<organism evidence="9 10">
    <name type="scientific">Sunxiuqinia dokdonensis</name>
    <dbReference type="NCBI Taxonomy" id="1409788"/>
    <lineage>
        <taxon>Bacteria</taxon>
        <taxon>Pseudomonadati</taxon>
        <taxon>Bacteroidota</taxon>
        <taxon>Bacteroidia</taxon>
        <taxon>Marinilabiliales</taxon>
        <taxon>Prolixibacteraceae</taxon>
        <taxon>Sunxiuqinia</taxon>
    </lineage>
</organism>
<dbReference type="PANTHER" id="PTHR48111:SF1">
    <property type="entry name" value="TWO-COMPONENT RESPONSE REGULATOR ORR33"/>
    <property type="match status" value="1"/>
</dbReference>
<keyword evidence="10" id="KW-1185">Reference proteome</keyword>
<dbReference type="PANTHER" id="PTHR48111">
    <property type="entry name" value="REGULATOR OF RPOS"/>
    <property type="match status" value="1"/>
</dbReference>
<sequence length="194" mass="22342">MFNFLLILTKLKEQIFYTRAYLTYYSLTMQNNKSPLIFVVEDNPVYSKLVVSYLKTNKFTNTEAFSSGEDVLKAMERQPKIVIQDYLLDGMNGIEVLKKAKQIAPDVEFIFLSGQDSIDIAINTMKYGAYDYIVKDQMALKKMVNKINKILSVSQLERTNKRYKTGVILFFIFLSLAIITIIAIAIMYPESFGF</sequence>
<evidence type="ECO:0000256" key="6">
    <source>
        <dbReference type="PROSITE-ProRule" id="PRU00169"/>
    </source>
</evidence>
<feature type="domain" description="Response regulatory" evidence="8">
    <location>
        <begin position="36"/>
        <end position="150"/>
    </location>
</feature>
<dbReference type="GO" id="GO:0005829">
    <property type="term" value="C:cytosol"/>
    <property type="evidence" value="ECO:0007669"/>
    <property type="project" value="TreeGrafter"/>
</dbReference>
<dbReference type="InterPro" id="IPR011006">
    <property type="entry name" value="CheY-like_superfamily"/>
</dbReference>
<evidence type="ECO:0000256" key="2">
    <source>
        <dbReference type="ARBA" id="ARBA00023012"/>
    </source>
</evidence>
<dbReference type="STRING" id="1409788.NC99_38330"/>
<reference evidence="10" key="1">
    <citation type="submission" date="2015-07" db="EMBL/GenBank/DDBJ databases">
        <title>Genome sequencing of Sunxiuqinia dokdonensis strain SK.</title>
        <authorList>
            <person name="Ahn S."/>
            <person name="Kim B.-C."/>
        </authorList>
    </citation>
    <scope>NUCLEOTIDE SEQUENCE [LARGE SCALE GENOMIC DNA]</scope>
    <source>
        <strain evidence="10">SK</strain>
    </source>
</reference>
<evidence type="ECO:0000313" key="10">
    <source>
        <dbReference type="Proteomes" id="UP000036958"/>
    </source>
</evidence>
<accession>A0A0L8V4P0</accession>
<evidence type="ECO:0000256" key="1">
    <source>
        <dbReference type="ARBA" id="ARBA00022553"/>
    </source>
</evidence>
<dbReference type="Proteomes" id="UP000036958">
    <property type="component" value="Unassembled WGS sequence"/>
</dbReference>
<keyword evidence="4" id="KW-0238">DNA-binding</keyword>
<dbReference type="InterPro" id="IPR001789">
    <property type="entry name" value="Sig_transdc_resp-reg_receiver"/>
</dbReference>
<gene>
    <name evidence="9" type="ORF">NC99_38330</name>
</gene>
<dbReference type="AlphaFoldDB" id="A0A0L8V4P0"/>
<dbReference type="GO" id="GO:0000156">
    <property type="term" value="F:phosphorelay response regulator activity"/>
    <property type="evidence" value="ECO:0007669"/>
    <property type="project" value="TreeGrafter"/>
</dbReference>
<feature type="transmembrane region" description="Helical" evidence="7">
    <location>
        <begin position="167"/>
        <end position="188"/>
    </location>
</feature>
<feature type="modified residue" description="4-aspartylphosphate" evidence="6">
    <location>
        <position position="85"/>
    </location>
</feature>
<dbReference type="SMART" id="SM00448">
    <property type="entry name" value="REC"/>
    <property type="match status" value="1"/>
</dbReference>
<dbReference type="Pfam" id="PF00072">
    <property type="entry name" value="Response_reg"/>
    <property type="match status" value="1"/>
</dbReference>
<dbReference type="SUPFAM" id="SSF52172">
    <property type="entry name" value="CheY-like"/>
    <property type="match status" value="1"/>
</dbReference>
<keyword evidence="7" id="KW-0812">Transmembrane</keyword>
<protein>
    <recommendedName>
        <fullName evidence="8">Response regulatory domain-containing protein</fullName>
    </recommendedName>
</protein>
<dbReference type="GO" id="GO:0032993">
    <property type="term" value="C:protein-DNA complex"/>
    <property type="evidence" value="ECO:0007669"/>
    <property type="project" value="TreeGrafter"/>
</dbReference>
<keyword evidence="3" id="KW-0805">Transcription regulation</keyword>